<dbReference type="AlphaFoldDB" id="A0A127QMQ3"/>
<reference evidence="13 14" key="1">
    <citation type="submission" date="2015-11" db="EMBL/GenBank/DDBJ databases">
        <title>Exploring the genomic traits of fungus-feeding bacterial genus Collimonas.</title>
        <authorList>
            <person name="Song C."/>
            <person name="Schmidt R."/>
            <person name="de Jager V."/>
            <person name="Krzyzanowska D."/>
            <person name="Jongedijk E."/>
            <person name="Cankar K."/>
            <person name="Beekwilder J."/>
            <person name="van Veen A."/>
            <person name="de Boer W."/>
            <person name="van Veen J.A."/>
            <person name="Garbeva P."/>
        </authorList>
    </citation>
    <scope>NUCLEOTIDE SEQUENCE [LARGE SCALE GENOMIC DNA]</scope>
    <source>
        <strain evidence="13 14">Ter282</strain>
    </source>
</reference>
<keyword evidence="5 11" id="KW-0436">Ligase</keyword>
<dbReference type="HAMAP" id="MF_00255">
    <property type="entry name" value="Gly_tRNA_synth_beta"/>
    <property type="match status" value="1"/>
</dbReference>
<dbReference type="GO" id="GO:0006426">
    <property type="term" value="P:glycyl-tRNA aminoacylation"/>
    <property type="evidence" value="ECO:0007669"/>
    <property type="project" value="UniProtKB-UniRule"/>
</dbReference>
<dbReference type="Proteomes" id="UP000071778">
    <property type="component" value="Chromosome"/>
</dbReference>
<dbReference type="EC" id="6.1.1.14" evidence="11"/>
<dbReference type="PRINTS" id="PR01045">
    <property type="entry name" value="TRNASYNTHGB"/>
</dbReference>
<sequence>MKEMLLSQTLLIEIFTEELPPKALAKLGDAFAMGIFNGLKARDFLDDGALATAFATPRRLAVAISNVRATSLDKTMREKVLPVSVALDAEGNATAPLVKKLAALASQTGAAVIMPSDLERAPDGKNESLFYSYTAKGVALHTGLQTVLEDTVAKLPIPKVMSYQRQHGHAAGQTVRFVRPAHRLLALHGEQVLPLTLLGLDADRLTEGHRFLSQGEIAIADADSYAATLAETGKVIAGFNERKEKIRSALLETAAADQVLMPEALLDEVAALVEWPVVYACKFEDEFLSVPQECLILTMQTNQKYFALTDNAGKLRSRFLIVSNLATDEPQYIIEGNERVVRPRLSDAKFFFEQDKKKKLAERVPLLANVVYHNKLGDQLQRTERVKALAIAIAKLLGGDASLAERGALLAKADLLTDMVGEFPELQGIMGNYYARHDGEADEVAQAVSEHYQPRFAGDALPTTGTGTAVALADKLETLVGIWGIGLQPTGDKDPFALRRHALGILRMLLEKRLPVALSQLLANAAQQFAGNANFKDPGSDVLPFLYDRLRGLLRERGYAQNEIEAVVAQQPDRLDNIIERLDAVQAFAALPEAEALAAANKRITNILKKTEGVGSTVRTELLRDSAEQALFAAMNAVKPDVDAAFAKGDFSTALKALAQLRQNVDGFFNDVMVMADDEQLRNNRLALLSNLHVMLNQVADISKLAA</sequence>
<comment type="subcellular location">
    <subcellularLocation>
        <location evidence="1 11">Cytoplasm</location>
    </subcellularLocation>
</comment>
<dbReference type="GO" id="GO:0005524">
    <property type="term" value="F:ATP binding"/>
    <property type="evidence" value="ECO:0007669"/>
    <property type="project" value="UniProtKB-UniRule"/>
</dbReference>
<evidence type="ECO:0000256" key="9">
    <source>
        <dbReference type="ARBA" id="ARBA00023146"/>
    </source>
</evidence>
<dbReference type="InterPro" id="IPR015944">
    <property type="entry name" value="Gly-tRNA-synth_bsu"/>
</dbReference>
<protein>
    <recommendedName>
        <fullName evidence="11">Glycine--tRNA ligase beta subunit</fullName>
        <ecNumber evidence="11">6.1.1.14</ecNumber>
    </recommendedName>
    <alternativeName>
        <fullName evidence="11">Glycyl-tRNA synthetase beta subunit</fullName>
        <shortName evidence="11">GlyRS</shortName>
    </alternativeName>
</protein>
<evidence type="ECO:0000256" key="1">
    <source>
        <dbReference type="ARBA" id="ARBA00004496"/>
    </source>
</evidence>
<gene>
    <name evidence="11 13" type="primary">glyS</name>
    <name evidence="13" type="ORF">CAter282_3641</name>
</gene>
<evidence type="ECO:0000256" key="5">
    <source>
        <dbReference type="ARBA" id="ARBA00022598"/>
    </source>
</evidence>
<evidence type="ECO:0000256" key="3">
    <source>
        <dbReference type="ARBA" id="ARBA00011209"/>
    </source>
</evidence>
<evidence type="ECO:0000256" key="7">
    <source>
        <dbReference type="ARBA" id="ARBA00022840"/>
    </source>
</evidence>
<organism evidence="13 14">
    <name type="scientific">Collimonas arenae</name>
    <dbReference type="NCBI Taxonomy" id="279058"/>
    <lineage>
        <taxon>Bacteria</taxon>
        <taxon>Pseudomonadati</taxon>
        <taxon>Pseudomonadota</taxon>
        <taxon>Betaproteobacteria</taxon>
        <taxon>Burkholderiales</taxon>
        <taxon>Oxalobacteraceae</taxon>
        <taxon>Collimonas</taxon>
    </lineage>
</organism>
<dbReference type="SMART" id="SM00836">
    <property type="entry name" value="DALR_1"/>
    <property type="match status" value="1"/>
</dbReference>
<dbReference type="NCBIfam" id="TIGR00211">
    <property type="entry name" value="glyS"/>
    <property type="match status" value="1"/>
</dbReference>
<evidence type="ECO:0000256" key="11">
    <source>
        <dbReference type="HAMAP-Rule" id="MF_00255"/>
    </source>
</evidence>
<dbReference type="PANTHER" id="PTHR30075:SF2">
    <property type="entry name" value="GLYCINE--TRNA LIGASE, CHLOROPLASTIC_MITOCHONDRIAL 2"/>
    <property type="match status" value="1"/>
</dbReference>
<dbReference type="PROSITE" id="PS50861">
    <property type="entry name" value="AA_TRNA_LIGASE_II_GLYAB"/>
    <property type="match status" value="1"/>
</dbReference>
<dbReference type="Pfam" id="PF02092">
    <property type="entry name" value="tRNA_synt_2f"/>
    <property type="match status" value="1"/>
</dbReference>
<evidence type="ECO:0000256" key="4">
    <source>
        <dbReference type="ARBA" id="ARBA00022490"/>
    </source>
</evidence>
<dbReference type="GO" id="GO:0004814">
    <property type="term" value="F:arginine-tRNA ligase activity"/>
    <property type="evidence" value="ECO:0007669"/>
    <property type="project" value="InterPro"/>
</dbReference>
<feature type="domain" description="DALR anticodon binding" evidence="12">
    <location>
        <begin position="603"/>
        <end position="705"/>
    </location>
</feature>
<keyword evidence="9 11" id="KW-0030">Aminoacyl-tRNA synthetase</keyword>
<evidence type="ECO:0000256" key="2">
    <source>
        <dbReference type="ARBA" id="ARBA00008226"/>
    </source>
</evidence>
<evidence type="ECO:0000313" key="13">
    <source>
        <dbReference type="EMBL" id="AMP11324.1"/>
    </source>
</evidence>
<dbReference type="GO" id="GO:0005829">
    <property type="term" value="C:cytosol"/>
    <property type="evidence" value="ECO:0007669"/>
    <property type="project" value="TreeGrafter"/>
</dbReference>
<dbReference type="PATRIC" id="fig|279058.18.peg.3579"/>
<name>A0A127QMQ3_9BURK</name>
<evidence type="ECO:0000259" key="12">
    <source>
        <dbReference type="SMART" id="SM00836"/>
    </source>
</evidence>
<dbReference type="EMBL" id="CP013235">
    <property type="protein sequence ID" value="AMP11324.1"/>
    <property type="molecule type" value="Genomic_DNA"/>
</dbReference>
<keyword evidence="4 11" id="KW-0963">Cytoplasm</keyword>
<keyword evidence="8 11" id="KW-0648">Protein biosynthesis</keyword>
<dbReference type="GO" id="GO:0004820">
    <property type="term" value="F:glycine-tRNA ligase activity"/>
    <property type="evidence" value="ECO:0007669"/>
    <property type="project" value="UniProtKB-UniRule"/>
</dbReference>
<dbReference type="SUPFAM" id="SSF109604">
    <property type="entry name" value="HD-domain/PDEase-like"/>
    <property type="match status" value="1"/>
</dbReference>
<dbReference type="PANTHER" id="PTHR30075">
    <property type="entry name" value="GLYCYL-TRNA SYNTHETASE"/>
    <property type="match status" value="1"/>
</dbReference>
<dbReference type="Gene3D" id="1.10.730.10">
    <property type="entry name" value="Isoleucyl-tRNA Synthetase, Domain 1"/>
    <property type="match status" value="1"/>
</dbReference>
<dbReference type="Pfam" id="PF05746">
    <property type="entry name" value="DALR_1"/>
    <property type="match status" value="1"/>
</dbReference>
<keyword evidence="14" id="KW-1185">Reference proteome</keyword>
<evidence type="ECO:0000256" key="10">
    <source>
        <dbReference type="ARBA" id="ARBA00047937"/>
    </source>
</evidence>
<dbReference type="InterPro" id="IPR006194">
    <property type="entry name" value="Gly-tRNA-synth_heterodimer"/>
</dbReference>
<evidence type="ECO:0000256" key="6">
    <source>
        <dbReference type="ARBA" id="ARBA00022741"/>
    </source>
</evidence>
<proteinExistence type="inferred from homology"/>
<dbReference type="GO" id="GO:0006420">
    <property type="term" value="P:arginyl-tRNA aminoacylation"/>
    <property type="evidence" value="ECO:0007669"/>
    <property type="project" value="InterPro"/>
</dbReference>
<comment type="similarity">
    <text evidence="2 11">Belongs to the class-II aminoacyl-tRNA synthetase family.</text>
</comment>
<keyword evidence="7 11" id="KW-0067">ATP-binding</keyword>
<evidence type="ECO:0000256" key="8">
    <source>
        <dbReference type="ARBA" id="ARBA00022917"/>
    </source>
</evidence>
<comment type="catalytic activity">
    <reaction evidence="10 11">
        <text>tRNA(Gly) + glycine + ATP = glycyl-tRNA(Gly) + AMP + diphosphate</text>
        <dbReference type="Rhea" id="RHEA:16013"/>
        <dbReference type="Rhea" id="RHEA-COMP:9664"/>
        <dbReference type="Rhea" id="RHEA-COMP:9683"/>
        <dbReference type="ChEBI" id="CHEBI:30616"/>
        <dbReference type="ChEBI" id="CHEBI:33019"/>
        <dbReference type="ChEBI" id="CHEBI:57305"/>
        <dbReference type="ChEBI" id="CHEBI:78442"/>
        <dbReference type="ChEBI" id="CHEBI:78522"/>
        <dbReference type="ChEBI" id="CHEBI:456215"/>
        <dbReference type="EC" id="6.1.1.14"/>
    </reaction>
</comment>
<evidence type="ECO:0000313" key="14">
    <source>
        <dbReference type="Proteomes" id="UP000071778"/>
    </source>
</evidence>
<comment type="subunit">
    <text evidence="3 11">Tetramer of two alpha and two beta subunits.</text>
</comment>
<dbReference type="InterPro" id="IPR008909">
    <property type="entry name" value="DALR_anticod-bd"/>
</dbReference>
<keyword evidence="6 11" id="KW-0547">Nucleotide-binding</keyword>
<accession>A0A127QMQ3</accession>